<evidence type="ECO:0000313" key="1">
    <source>
        <dbReference type="EMBL" id="KAK7456329.1"/>
    </source>
</evidence>
<proteinExistence type="predicted"/>
<protein>
    <submittedName>
        <fullName evidence="1">Uncharacterized protein</fullName>
    </submittedName>
</protein>
<dbReference type="EMBL" id="JBANRG010000021">
    <property type="protein sequence ID" value="KAK7456329.1"/>
    <property type="molecule type" value="Genomic_DNA"/>
</dbReference>
<accession>A0ABR1JBL2</accession>
<name>A0ABR1JBL2_9AGAR</name>
<reference evidence="1 2" key="1">
    <citation type="submission" date="2024-01" db="EMBL/GenBank/DDBJ databases">
        <title>A draft genome for the cacao thread blight pathogen Marasmiellus scandens.</title>
        <authorList>
            <person name="Baruah I.K."/>
            <person name="Leung J."/>
            <person name="Bukari Y."/>
            <person name="Amoako-Attah I."/>
            <person name="Meinhardt L.W."/>
            <person name="Bailey B.A."/>
            <person name="Cohen S.P."/>
        </authorList>
    </citation>
    <scope>NUCLEOTIDE SEQUENCE [LARGE SCALE GENOMIC DNA]</scope>
    <source>
        <strain evidence="1 2">GH-19</strain>
    </source>
</reference>
<keyword evidence="2" id="KW-1185">Reference proteome</keyword>
<evidence type="ECO:0000313" key="2">
    <source>
        <dbReference type="Proteomes" id="UP001498398"/>
    </source>
</evidence>
<comment type="caution">
    <text evidence="1">The sequence shown here is derived from an EMBL/GenBank/DDBJ whole genome shotgun (WGS) entry which is preliminary data.</text>
</comment>
<organism evidence="1 2">
    <name type="scientific">Marasmiellus scandens</name>
    <dbReference type="NCBI Taxonomy" id="2682957"/>
    <lineage>
        <taxon>Eukaryota</taxon>
        <taxon>Fungi</taxon>
        <taxon>Dikarya</taxon>
        <taxon>Basidiomycota</taxon>
        <taxon>Agaricomycotina</taxon>
        <taxon>Agaricomycetes</taxon>
        <taxon>Agaricomycetidae</taxon>
        <taxon>Agaricales</taxon>
        <taxon>Marasmiineae</taxon>
        <taxon>Omphalotaceae</taxon>
        <taxon>Marasmiellus</taxon>
    </lineage>
</organism>
<gene>
    <name evidence="1" type="ORF">VKT23_010576</name>
</gene>
<dbReference type="Proteomes" id="UP001498398">
    <property type="component" value="Unassembled WGS sequence"/>
</dbReference>
<sequence length="61" mass="6996">MKRLGEEDFGPYFTLVTGSTVTSLDIIQTPQKRAFDTAPEEDTSFNTPFHKKLLRLWLCFG</sequence>